<protein>
    <recommendedName>
        <fullName evidence="1">DUF4440 domain-containing protein</fullName>
    </recommendedName>
</protein>
<dbReference type="Pfam" id="PF14534">
    <property type="entry name" value="DUF4440"/>
    <property type="match status" value="1"/>
</dbReference>
<name>A0A9W6WCA2_9ACTN</name>
<gene>
    <name evidence="2" type="ORF">Afil01_43720</name>
</gene>
<dbReference type="InterPro" id="IPR032710">
    <property type="entry name" value="NTF2-like_dom_sf"/>
</dbReference>
<reference evidence="2" key="1">
    <citation type="submission" date="2023-03" db="EMBL/GenBank/DDBJ databases">
        <title>Actinorhabdospora filicis NBRC 111898.</title>
        <authorList>
            <person name="Ichikawa N."/>
            <person name="Sato H."/>
            <person name="Tonouchi N."/>
        </authorList>
    </citation>
    <scope>NUCLEOTIDE SEQUENCE</scope>
    <source>
        <strain evidence="2">NBRC 111898</strain>
    </source>
</reference>
<dbReference type="AlphaFoldDB" id="A0A9W6WCA2"/>
<keyword evidence="3" id="KW-1185">Reference proteome</keyword>
<dbReference type="InterPro" id="IPR027843">
    <property type="entry name" value="DUF4440"/>
</dbReference>
<dbReference type="SUPFAM" id="SSF54427">
    <property type="entry name" value="NTF2-like"/>
    <property type="match status" value="1"/>
</dbReference>
<accession>A0A9W6WCA2</accession>
<proteinExistence type="predicted"/>
<evidence type="ECO:0000313" key="2">
    <source>
        <dbReference type="EMBL" id="GLZ79565.1"/>
    </source>
</evidence>
<evidence type="ECO:0000313" key="3">
    <source>
        <dbReference type="Proteomes" id="UP001165079"/>
    </source>
</evidence>
<sequence length="138" mass="14765">MITVPLATLGGMDTDRFNTTTLNEAENRFQAAMLDNDVSALDAFLHDEVRFTGPDGSTIDKAADLAVHRSRTLLLSEIDELGREVQVIGGIGVTRVTLRVVGTLAGDKIEATMAYTRTWIPADNGWVIAAAHGSLVAP</sequence>
<organism evidence="2 3">
    <name type="scientific">Actinorhabdospora filicis</name>
    <dbReference type="NCBI Taxonomy" id="1785913"/>
    <lineage>
        <taxon>Bacteria</taxon>
        <taxon>Bacillati</taxon>
        <taxon>Actinomycetota</taxon>
        <taxon>Actinomycetes</taxon>
        <taxon>Micromonosporales</taxon>
        <taxon>Micromonosporaceae</taxon>
        <taxon>Actinorhabdospora</taxon>
    </lineage>
</organism>
<comment type="caution">
    <text evidence="2">The sequence shown here is derived from an EMBL/GenBank/DDBJ whole genome shotgun (WGS) entry which is preliminary data.</text>
</comment>
<evidence type="ECO:0000259" key="1">
    <source>
        <dbReference type="Pfam" id="PF14534"/>
    </source>
</evidence>
<dbReference type="Proteomes" id="UP001165079">
    <property type="component" value="Unassembled WGS sequence"/>
</dbReference>
<dbReference type="EMBL" id="BSTX01000003">
    <property type="protein sequence ID" value="GLZ79565.1"/>
    <property type="molecule type" value="Genomic_DNA"/>
</dbReference>
<feature type="domain" description="DUF4440" evidence="1">
    <location>
        <begin position="24"/>
        <end position="128"/>
    </location>
</feature>
<dbReference type="Gene3D" id="3.10.450.50">
    <property type="match status" value="1"/>
</dbReference>